<protein>
    <submittedName>
        <fullName evidence="7">Uncharacterized protein</fullName>
    </submittedName>
</protein>
<evidence type="ECO:0000256" key="4">
    <source>
        <dbReference type="ARBA" id="ARBA00023136"/>
    </source>
</evidence>
<feature type="transmembrane region" description="Helical" evidence="6">
    <location>
        <begin position="137"/>
        <end position="157"/>
    </location>
</feature>
<name>A0AAQ4EM59_AMBAM</name>
<evidence type="ECO:0000256" key="5">
    <source>
        <dbReference type="ARBA" id="ARBA00023180"/>
    </source>
</evidence>
<feature type="transmembrane region" description="Helical" evidence="6">
    <location>
        <begin position="163"/>
        <end position="184"/>
    </location>
</feature>
<keyword evidence="3 6" id="KW-1133">Transmembrane helix</keyword>
<dbReference type="GO" id="GO:0022857">
    <property type="term" value="F:transmembrane transporter activity"/>
    <property type="evidence" value="ECO:0007669"/>
    <property type="project" value="TreeGrafter"/>
</dbReference>
<dbReference type="PANTHER" id="PTHR45951:SF3">
    <property type="entry name" value="PROTEIN DISPATCHED"/>
    <property type="match status" value="1"/>
</dbReference>
<keyword evidence="8" id="KW-1185">Reference proteome</keyword>
<evidence type="ECO:0000313" key="7">
    <source>
        <dbReference type="EMBL" id="KAK8775859.1"/>
    </source>
</evidence>
<feature type="non-terminal residue" evidence="7">
    <location>
        <position position="205"/>
    </location>
</feature>
<dbReference type="Proteomes" id="UP001321473">
    <property type="component" value="Unassembled WGS sequence"/>
</dbReference>
<dbReference type="InterPro" id="IPR052081">
    <property type="entry name" value="Dispatched_Hh_regulator"/>
</dbReference>
<evidence type="ECO:0000256" key="1">
    <source>
        <dbReference type="ARBA" id="ARBA00004141"/>
    </source>
</evidence>
<comment type="subcellular location">
    <subcellularLocation>
        <location evidence="1">Membrane</location>
        <topology evidence="1">Multi-pass membrane protein</topology>
    </subcellularLocation>
</comment>
<dbReference type="GO" id="GO:0016020">
    <property type="term" value="C:membrane"/>
    <property type="evidence" value="ECO:0007669"/>
    <property type="project" value="UniProtKB-SubCell"/>
</dbReference>
<dbReference type="AlphaFoldDB" id="A0AAQ4EM59"/>
<evidence type="ECO:0000313" key="8">
    <source>
        <dbReference type="Proteomes" id="UP001321473"/>
    </source>
</evidence>
<organism evidence="7 8">
    <name type="scientific">Amblyomma americanum</name>
    <name type="common">Lone star tick</name>
    <dbReference type="NCBI Taxonomy" id="6943"/>
    <lineage>
        <taxon>Eukaryota</taxon>
        <taxon>Metazoa</taxon>
        <taxon>Ecdysozoa</taxon>
        <taxon>Arthropoda</taxon>
        <taxon>Chelicerata</taxon>
        <taxon>Arachnida</taxon>
        <taxon>Acari</taxon>
        <taxon>Parasitiformes</taxon>
        <taxon>Ixodida</taxon>
        <taxon>Ixodoidea</taxon>
        <taxon>Ixodidae</taxon>
        <taxon>Amblyomminae</taxon>
        <taxon>Amblyomma</taxon>
    </lineage>
</organism>
<gene>
    <name evidence="7" type="ORF">V5799_030794</name>
</gene>
<dbReference type="PANTHER" id="PTHR45951">
    <property type="entry name" value="PROTEIN DISPATCHED-RELATED"/>
    <property type="match status" value="1"/>
</dbReference>
<evidence type="ECO:0000256" key="2">
    <source>
        <dbReference type="ARBA" id="ARBA00022692"/>
    </source>
</evidence>
<comment type="caution">
    <text evidence="7">The sequence shown here is derived from an EMBL/GenBank/DDBJ whole genome shotgun (WGS) entry which is preliminary data.</text>
</comment>
<dbReference type="GO" id="GO:0007224">
    <property type="term" value="P:smoothened signaling pathway"/>
    <property type="evidence" value="ECO:0007669"/>
    <property type="project" value="TreeGrafter"/>
</dbReference>
<proteinExistence type="predicted"/>
<keyword evidence="4 6" id="KW-0472">Membrane</keyword>
<dbReference type="EMBL" id="JARKHS020013618">
    <property type="protein sequence ID" value="KAK8775859.1"/>
    <property type="molecule type" value="Genomic_DNA"/>
</dbReference>
<accession>A0AAQ4EM59</accession>
<keyword evidence="5" id="KW-0325">Glycoprotein</keyword>
<keyword evidence="2 6" id="KW-0812">Transmembrane</keyword>
<reference evidence="7 8" key="1">
    <citation type="journal article" date="2023" name="Arcadia Sci">
        <title>De novo assembly of a long-read Amblyomma americanum tick genome.</title>
        <authorList>
            <person name="Chou S."/>
            <person name="Poskanzer K.E."/>
            <person name="Rollins M."/>
            <person name="Thuy-Boun P.S."/>
        </authorList>
    </citation>
    <scope>NUCLEOTIDE SEQUENCE [LARGE SCALE GENOMIC DNA]</scope>
    <source>
        <strain evidence="7">F_SG_1</strain>
        <tissue evidence="7">Salivary glands</tissue>
    </source>
</reference>
<evidence type="ECO:0000256" key="3">
    <source>
        <dbReference type="ARBA" id="ARBA00022989"/>
    </source>
</evidence>
<sequence length="205" mass="22453">MKLSHDCASGAPLCRGVPAECIEYNAVYTILHYLADVNFLAPVAGRGDDDSDSLISAWDSSSSSSSRRNDSALSQSASGKLVHKPHLSYTSVFLPIAQSTMAMPYFKELEQYGQLQDDVTEVVGMELGLKHTLFDEYLVHDTVYVALAGVTVLAAMWAYTQSFLVTAVTCLAVIFSLGTAYFLYTTVFRISFFPFMNILTLTIAI</sequence>
<evidence type="ECO:0000256" key="6">
    <source>
        <dbReference type="SAM" id="Phobius"/>
    </source>
</evidence>